<accession>A0A6A6VM62</accession>
<dbReference type="OrthoDB" id="5371740at2759"/>
<dbReference type="GO" id="GO:0016616">
    <property type="term" value="F:oxidoreductase activity, acting on the CH-OH group of donors, NAD or NADP as acceptor"/>
    <property type="evidence" value="ECO:0007669"/>
    <property type="project" value="TreeGrafter"/>
</dbReference>
<dbReference type="PROSITE" id="PS00061">
    <property type="entry name" value="ADH_SHORT"/>
    <property type="match status" value="1"/>
</dbReference>
<proteinExistence type="inferred from homology"/>
<dbReference type="InterPro" id="IPR002347">
    <property type="entry name" value="SDR_fam"/>
</dbReference>
<keyword evidence="5" id="KW-1185">Reference proteome</keyword>
<comment type="similarity">
    <text evidence="1">Belongs to the short-chain dehydrogenases/reductases (SDR) family.</text>
</comment>
<dbReference type="Pfam" id="PF00106">
    <property type="entry name" value="adh_short"/>
    <property type="match status" value="1"/>
</dbReference>
<evidence type="ECO:0000313" key="4">
    <source>
        <dbReference type="EMBL" id="KAF2751625.1"/>
    </source>
</evidence>
<dbReference type="PANTHER" id="PTHR44229">
    <property type="entry name" value="15-HYDROXYPROSTAGLANDIN DEHYDROGENASE [NAD(+)]"/>
    <property type="match status" value="1"/>
</dbReference>
<dbReference type="InterPro" id="IPR020904">
    <property type="entry name" value="Sc_DH/Rdtase_CS"/>
</dbReference>
<evidence type="ECO:0000313" key="5">
    <source>
        <dbReference type="Proteomes" id="UP000799440"/>
    </source>
</evidence>
<dbReference type="Proteomes" id="UP000799440">
    <property type="component" value="Unassembled WGS sequence"/>
</dbReference>
<protein>
    <submittedName>
        <fullName evidence="4">15-hydroxyprostaglandin dehydrogenase</fullName>
    </submittedName>
</protein>
<keyword evidence="2" id="KW-0521">NADP</keyword>
<sequence>MSKPVAIITGGASGIGLAVTTHLHKLGYRVVIFDLNSEAGHETVSSLGVDALFIRTDVSDYTQQARSFKQAFEWGGNRLDFCHAYAGIDDRQSLGVGKEINTKTLDVNLEAVVQGLWLFKYYARRSEGVGERVARFVATSSAAGLYSMPTNPQYTASKYGIVGLTRAAGPVFAKESITVNCICPGVIATNLCPPEILQCFPKEHITPLSTVIKAIDAFLGDDGMTGLVVELSQENICFRDMVEGANESQKWLGTKGDEIWDKAYESVAERKGY</sequence>
<dbReference type="EMBL" id="MU006561">
    <property type="protein sequence ID" value="KAF2751625.1"/>
    <property type="molecule type" value="Genomic_DNA"/>
</dbReference>
<dbReference type="Gene3D" id="3.40.50.720">
    <property type="entry name" value="NAD(P)-binding Rossmann-like Domain"/>
    <property type="match status" value="1"/>
</dbReference>
<organism evidence="4 5">
    <name type="scientific">Sporormia fimetaria CBS 119925</name>
    <dbReference type="NCBI Taxonomy" id="1340428"/>
    <lineage>
        <taxon>Eukaryota</taxon>
        <taxon>Fungi</taxon>
        <taxon>Dikarya</taxon>
        <taxon>Ascomycota</taxon>
        <taxon>Pezizomycotina</taxon>
        <taxon>Dothideomycetes</taxon>
        <taxon>Pleosporomycetidae</taxon>
        <taxon>Pleosporales</taxon>
        <taxon>Sporormiaceae</taxon>
        <taxon>Sporormia</taxon>
    </lineage>
</organism>
<evidence type="ECO:0000256" key="3">
    <source>
        <dbReference type="ARBA" id="ARBA00023002"/>
    </source>
</evidence>
<keyword evidence="3" id="KW-0560">Oxidoreductase</keyword>
<evidence type="ECO:0000256" key="1">
    <source>
        <dbReference type="ARBA" id="ARBA00006484"/>
    </source>
</evidence>
<dbReference type="GO" id="GO:0005737">
    <property type="term" value="C:cytoplasm"/>
    <property type="evidence" value="ECO:0007669"/>
    <property type="project" value="TreeGrafter"/>
</dbReference>
<reference evidence="4" key="1">
    <citation type="journal article" date="2020" name="Stud. Mycol.">
        <title>101 Dothideomycetes genomes: a test case for predicting lifestyles and emergence of pathogens.</title>
        <authorList>
            <person name="Haridas S."/>
            <person name="Albert R."/>
            <person name="Binder M."/>
            <person name="Bloem J."/>
            <person name="Labutti K."/>
            <person name="Salamov A."/>
            <person name="Andreopoulos B."/>
            <person name="Baker S."/>
            <person name="Barry K."/>
            <person name="Bills G."/>
            <person name="Bluhm B."/>
            <person name="Cannon C."/>
            <person name="Castanera R."/>
            <person name="Culley D."/>
            <person name="Daum C."/>
            <person name="Ezra D."/>
            <person name="Gonzalez J."/>
            <person name="Henrissat B."/>
            <person name="Kuo A."/>
            <person name="Liang C."/>
            <person name="Lipzen A."/>
            <person name="Lutzoni F."/>
            <person name="Magnuson J."/>
            <person name="Mondo S."/>
            <person name="Nolan M."/>
            <person name="Ohm R."/>
            <person name="Pangilinan J."/>
            <person name="Park H.-J."/>
            <person name="Ramirez L."/>
            <person name="Alfaro M."/>
            <person name="Sun H."/>
            <person name="Tritt A."/>
            <person name="Yoshinaga Y."/>
            <person name="Zwiers L.-H."/>
            <person name="Turgeon B."/>
            <person name="Goodwin S."/>
            <person name="Spatafora J."/>
            <person name="Crous P."/>
            <person name="Grigoriev I."/>
        </authorList>
    </citation>
    <scope>NUCLEOTIDE SEQUENCE</scope>
    <source>
        <strain evidence="4">CBS 119925</strain>
    </source>
</reference>
<gene>
    <name evidence="4" type="ORF">M011DRAFT_516148</name>
</gene>
<dbReference type="SUPFAM" id="SSF51735">
    <property type="entry name" value="NAD(P)-binding Rossmann-fold domains"/>
    <property type="match status" value="1"/>
</dbReference>
<dbReference type="PANTHER" id="PTHR44229:SF4">
    <property type="entry name" value="15-HYDROXYPROSTAGLANDIN DEHYDROGENASE [NAD(+)]"/>
    <property type="match status" value="1"/>
</dbReference>
<dbReference type="InterPro" id="IPR036291">
    <property type="entry name" value="NAD(P)-bd_dom_sf"/>
</dbReference>
<name>A0A6A6VM62_9PLEO</name>
<dbReference type="PRINTS" id="PR00081">
    <property type="entry name" value="GDHRDH"/>
</dbReference>
<evidence type="ECO:0000256" key="2">
    <source>
        <dbReference type="ARBA" id="ARBA00022857"/>
    </source>
</evidence>
<dbReference type="AlphaFoldDB" id="A0A6A6VM62"/>